<name>C1D0W7_DEIDV</name>
<reference evidence="3 4" key="1">
    <citation type="journal article" date="2009" name="PLoS Genet.">
        <title>Alliance of proteomics and genomics to unravel the specificities of Sahara bacterium Deinococcus deserti.</title>
        <authorList>
            <person name="de Groot A."/>
            <person name="Dulermo R."/>
            <person name="Ortet P."/>
            <person name="Blanchard L."/>
            <person name="Guerin P."/>
            <person name="Fernandez B."/>
            <person name="Vacherie B."/>
            <person name="Dossat C."/>
            <person name="Jolivet E."/>
            <person name="Siguier P."/>
            <person name="Chandler M."/>
            <person name="Barakat M."/>
            <person name="Dedieu A."/>
            <person name="Barbe V."/>
            <person name="Heulin T."/>
            <person name="Sommer S."/>
            <person name="Achouak W."/>
            <person name="Armengaud J."/>
        </authorList>
    </citation>
    <scope>NUCLEOTIDE SEQUENCE [LARGE SCALE GENOMIC DNA]</scope>
    <source>
        <strain evidence="4">DSM 17065 / CIP 109153 / LMG 22923 / VCD115</strain>
    </source>
</reference>
<proteinExistence type="predicted"/>
<dbReference type="STRING" id="546414.Deide_06460"/>
<dbReference type="EMBL" id="CP001114">
    <property type="protein sequence ID" value="ACO45491.2"/>
    <property type="molecule type" value="Genomic_DNA"/>
</dbReference>
<dbReference type="SUPFAM" id="SSF56747">
    <property type="entry name" value="Prim-pol domain"/>
    <property type="match status" value="1"/>
</dbReference>
<keyword evidence="4" id="KW-1185">Reference proteome</keyword>
<dbReference type="OrthoDB" id="63237at2"/>
<evidence type="ECO:0000313" key="3">
    <source>
        <dbReference type="EMBL" id="ACO45491.2"/>
    </source>
</evidence>
<dbReference type="PaxDb" id="546414-Deide_06460"/>
<sequence>MSTPPIKGISLTGWATGDYAQHYTDTMGFGLVPIPQGQKGPRGTGWNKPENALRDSVQAAARFGHSGENMGLLHSVSGTAVIDVDHQEYAQMALAAVGIDLVALVPQNPWRIHGQKGEKPVYLVPEGMLLPHHKLVWPCTTGGPDITVFELRSAGVQDVLPPSIHPQTQKPYVWVNGVPPSREVLPELPAELVTLWQNWHELLPVMQAACPWNKVKLAPEIKPTRHQPKTNASVIEAYNARFTPGEVLERCGYQRTGQNDWMFPGSTSGSAGVHLLPNQDLLPKVFSHHQADPLCNGHGHDAFSVFCTLEHQGNVHEAVKAAAHLLGLSLRDDRTEAESSTASADGQDTDRRMSKSTRALQLVLDAGEPWRDEHGQAYLTVQAQGRREHHRLTSRGARDYAGDLFFEKEQRILGNQALTEVLDTLAARARREGQEYPTGQRVKHWQGKVYLDLGRDDWQVVEVAGGAWRLLSAEECPVRFTRSPQMLPLPLPEDPGTLSPLSDLLNTNRRGLILCTAFLLGALSAQGPYAHLAFKGEQGVGKSTAASTLQRLVDPSTATRRRAPRKEQDLFIAARSAHVLSFDNLSSISADLSDSLCCLSTGGSFATRTLHTNDEETVLQAMRPAILNGIADLLTRADLAERTLLVELQRIEASQRLTEQELENRFVQAHPQVLGALLTALATGLQRLQDTHLEQAPRLADFAKLLVAAEPSLPWEPGEFLQVYTDMQDEAARVVLEGDDVAQALQDFLDERKWWEGPVNLLLNLLNEQEGIMAGFKRPAPDWPKSARALGERLRRLAPALSKTGYTTEFLGRRKDGLYYRMRKTEAEMFTTYTHAK</sequence>
<accession>C1D0W7</accession>
<dbReference type="eggNOG" id="COG3378">
    <property type="taxonomic scope" value="Bacteria"/>
</dbReference>
<feature type="region of interest" description="Disordered" evidence="1">
    <location>
        <begin position="333"/>
        <end position="354"/>
    </location>
</feature>
<dbReference type="Pfam" id="PF09250">
    <property type="entry name" value="Prim-Pol"/>
    <property type="match status" value="1"/>
</dbReference>
<dbReference type="KEGG" id="ddr:Deide_06460"/>
<dbReference type="Proteomes" id="UP000002208">
    <property type="component" value="Chromosome"/>
</dbReference>
<dbReference type="CDD" id="cd04859">
    <property type="entry name" value="Prim_Pol"/>
    <property type="match status" value="1"/>
</dbReference>
<protein>
    <submittedName>
        <fullName evidence="3">Putative Bifunctional DNA primase/polymerase domain protein</fullName>
    </submittedName>
</protein>
<dbReference type="InterPro" id="IPR015330">
    <property type="entry name" value="DNA_primase/pol_bifunc_N"/>
</dbReference>
<evidence type="ECO:0000313" key="4">
    <source>
        <dbReference type="Proteomes" id="UP000002208"/>
    </source>
</evidence>
<feature type="domain" description="DNA primase/polymerase bifunctional N-terminal" evidence="2">
    <location>
        <begin position="20"/>
        <end position="192"/>
    </location>
</feature>
<gene>
    <name evidence="3" type="ordered locus">Deide_06460</name>
</gene>
<dbReference type="RefSeq" id="WP_049760435.1">
    <property type="nucleotide sequence ID" value="NC_012526.1"/>
</dbReference>
<dbReference type="SMART" id="SM00943">
    <property type="entry name" value="Prim-Pol"/>
    <property type="match status" value="1"/>
</dbReference>
<dbReference type="HOGENOM" id="CLU_339416_0_0_0"/>
<evidence type="ECO:0000256" key="1">
    <source>
        <dbReference type="SAM" id="MobiDB-lite"/>
    </source>
</evidence>
<evidence type="ECO:0000259" key="2">
    <source>
        <dbReference type="SMART" id="SM00943"/>
    </source>
</evidence>
<dbReference type="AlphaFoldDB" id="C1D0W7"/>
<organism evidence="3 4">
    <name type="scientific">Deinococcus deserti (strain DSM 17065 / CIP 109153 / LMG 22923 / VCD115)</name>
    <dbReference type="NCBI Taxonomy" id="546414"/>
    <lineage>
        <taxon>Bacteria</taxon>
        <taxon>Thermotogati</taxon>
        <taxon>Deinococcota</taxon>
        <taxon>Deinococci</taxon>
        <taxon>Deinococcales</taxon>
        <taxon>Deinococcaceae</taxon>
        <taxon>Deinococcus</taxon>
    </lineage>
</organism>